<proteinExistence type="predicted"/>
<dbReference type="Pfam" id="PF24924">
    <property type="entry name" value="DUF7745"/>
    <property type="match status" value="1"/>
</dbReference>
<protein>
    <recommendedName>
        <fullName evidence="1">DUF7745 domain-containing protein</fullName>
    </recommendedName>
</protein>
<evidence type="ECO:0000313" key="3">
    <source>
        <dbReference type="Proteomes" id="UP000826656"/>
    </source>
</evidence>
<feature type="domain" description="DUF7745" evidence="1">
    <location>
        <begin position="2"/>
        <end position="44"/>
    </location>
</feature>
<name>A0ABQ7V109_SOLTU</name>
<dbReference type="Proteomes" id="UP000826656">
    <property type="component" value="Unassembled WGS sequence"/>
</dbReference>
<keyword evidence="3" id="KW-1185">Reference proteome</keyword>
<sequence length="92" mass="10821">MEINPRRDVTEALIPFWDPKNKVFRFSNFEMTPTLEEIASFRGKESSIWGADLRIKRPTILKYVDANKFLDLLKINQTDKESLKNGWVSLDF</sequence>
<comment type="caution">
    <text evidence="2">The sequence shown here is derived from an EMBL/GenBank/DDBJ whole genome shotgun (WGS) entry which is preliminary data.</text>
</comment>
<evidence type="ECO:0000259" key="1">
    <source>
        <dbReference type="Pfam" id="PF24924"/>
    </source>
</evidence>
<accession>A0ABQ7V109</accession>
<reference evidence="2 3" key="1">
    <citation type="journal article" date="2021" name="bioRxiv">
        <title>Chromosome-scale and haplotype-resolved genome assembly of a tetraploid potato cultivar.</title>
        <authorList>
            <person name="Sun H."/>
            <person name="Jiao W.-B."/>
            <person name="Krause K."/>
            <person name="Campoy J.A."/>
            <person name="Goel M."/>
            <person name="Folz-Donahue K."/>
            <person name="Kukat C."/>
            <person name="Huettel B."/>
            <person name="Schneeberger K."/>
        </authorList>
    </citation>
    <scope>NUCLEOTIDE SEQUENCE [LARGE SCALE GENOMIC DNA]</scope>
    <source>
        <strain evidence="2">SolTubOtavaFocal</strain>
        <tissue evidence="2">Leaves</tissue>
    </source>
</reference>
<dbReference type="InterPro" id="IPR056647">
    <property type="entry name" value="DUF7745"/>
</dbReference>
<dbReference type="EMBL" id="JAIVGD010000015">
    <property type="protein sequence ID" value="KAH0757760.1"/>
    <property type="molecule type" value="Genomic_DNA"/>
</dbReference>
<gene>
    <name evidence="2" type="ORF">KY290_021253</name>
</gene>
<organism evidence="2 3">
    <name type="scientific">Solanum tuberosum</name>
    <name type="common">Potato</name>
    <dbReference type="NCBI Taxonomy" id="4113"/>
    <lineage>
        <taxon>Eukaryota</taxon>
        <taxon>Viridiplantae</taxon>
        <taxon>Streptophyta</taxon>
        <taxon>Embryophyta</taxon>
        <taxon>Tracheophyta</taxon>
        <taxon>Spermatophyta</taxon>
        <taxon>Magnoliopsida</taxon>
        <taxon>eudicotyledons</taxon>
        <taxon>Gunneridae</taxon>
        <taxon>Pentapetalae</taxon>
        <taxon>asterids</taxon>
        <taxon>lamiids</taxon>
        <taxon>Solanales</taxon>
        <taxon>Solanaceae</taxon>
        <taxon>Solanoideae</taxon>
        <taxon>Solaneae</taxon>
        <taxon>Solanum</taxon>
    </lineage>
</organism>
<evidence type="ECO:0000313" key="2">
    <source>
        <dbReference type="EMBL" id="KAH0757760.1"/>
    </source>
</evidence>